<feature type="region of interest" description="Disordered" evidence="1">
    <location>
        <begin position="55"/>
        <end position="143"/>
    </location>
</feature>
<feature type="compositionally biased region" description="Acidic residues" evidence="1">
    <location>
        <begin position="30"/>
        <end position="40"/>
    </location>
</feature>
<sequence length="143" mass="15324">MQAVWTARIRGACAMLRAAPYQPPPSAAEDAAEEGEAPADEWDNFLAVGQALAELSRQQEESGAEAARRQEAARQEAVRQEAARQAAARQEAARQAALRQAALRQKALRQAAGRSVNKHQEHPGDPDEPGAKRPALPGGTPME</sequence>
<gene>
    <name evidence="2" type="ORF">GPECTOR_723g880</name>
</gene>
<evidence type="ECO:0000313" key="3">
    <source>
        <dbReference type="Proteomes" id="UP000075714"/>
    </source>
</evidence>
<accession>A0A150FU68</accession>
<evidence type="ECO:0000256" key="1">
    <source>
        <dbReference type="SAM" id="MobiDB-lite"/>
    </source>
</evidence>
<feature type="compositionally biased region" description="Basic and acidic residues" evidence="1">
    <location>
        <begin position="118"/>
        <end position="131"/>
    </location>
</feature>
<proteinExistence type="predicted"/>
<feature type="compositionally biased region" description="Basic and acidic residues" evidence="1">
    <location>
        <begin position="66"/>
        <end position="82"/>
    </location>
</feature>
<feature type="region of interest" description="Disordered" evidence="1">
    <location>
        <begin position="20"/>
        <end position="40"/>
    </location>
</feature>
<protein>
    <submittedName>
        <fullName evidence="2">Uncharacterized protein</fullName>
    </submittedName>
</protein>
<dbReference type="EMBL" id="LSYV01000719">
    <property type="protein sequence ID" value="KXZ41146.1"/>
    <property type="molecule type" value="Genomic_DNA"/>
</dbReference>
<dbReference type="Proteomes" id="UP000075714">
    <property type="component" value="Unassembled WGS sequence"/>
</dbReference>
<reference evidence="3" key="1">
    <citation type="journal article" date="2016" name="Nat. Commun.">
        <title>The Gonium pectorale genome demonstrates co-option of cell cycle regulation during the evolution of multicellularity.</title>
        <authorList>
            <person name="Hanschen E.R."/>
            <person name="Marriage T.N."/>
            <person name="Ferris P.J."/>
            <person name="Hamaji T."/>
            <person name="Toyoda A."/>
            <person name="Fujiyama A."/>
            <person name="Neme R."/>
            <person name="Noguchi H."/>
            <person name="Minakuchi Y."/>
            <person name="Suzuki M."/>
            <person name="Kawai-Toyooka H."/>
            <person name="Smith D.R."/>
            <person name="Sparks H."/>
            <person name="Anderson J."/>
            <person name="Bakaric R."/>
            <person name="Luria V."/>
            <person name="Karger A."/>
            <person name="Kirschner M.W."/>
            <person name="Durand P.M."/>
            <person name="Michod R.E."/>
            <person name="Nozaki H."/>
            <person name="Olson B.J."/>
        </authorList>
    </citation>
    <scope>NUCLEOTIDE SEQUENCE [LARGE SCALE GENOMIC DNA]</scope>
    <source>
        <strain evidence="3">NIES-2863</strain>
    </source>
</reference>
<dbReference type="AlphaFoldDB" id="A0A150FU68"/>
<organism evidence="2 3">
    <name type="scientific">Gonium pectorale</name>
    <name type="common">Green alga</name>
    <dbReference type="NCBI Taxonomy" id="33097"/>
    <lineage>
        <taxon>Eukaryota</taxon>
        <taxon>Viridiplantae</taxon>
        <taxon>Chlorophyta</taxon>
        <taxon>core chlorophytes</taxon>
        <taxon>Chlorophyceae</taxon>
        <taxon>CS clade</taxon>
        <taxon>Chlamydomonadales</taxon>
        <taxon>Volvocaceae</taxon>
        <taxon>Gonium</taxon>
    </lineage>
</organism>
<feature type="compositionally biased region" description="Low complexity" evidence="1">
    <location>
        <begin position="83"/>
        <end position="112"/>
    </location>
</feature>
<evidence type="ECO:0000313" key="2">
    <source>
        <dbReference type="EMBL" id="KXZ41146.1"/>
    </source>
</evidence>
<keyword evidence="3" id="KW-1185">Reference proteome</keyword>
<comment type="caution">
    <text evidence="2">The sequence shown here is derived from an EMBL/GenBank/DDBJ whole genome shotgun (WGS) entry which is preliminary data.</text>
</comment>
<name>A0A150FU68_GONPE</name>